<feature type="region of interest" description="Disordered" evidence="11">
    <location>
        <begin position="123"/>
        <end position="303"/>
    </location>
</feature>
<keyword evidence="15" id="KW-1185">Reference proteome</keyword>
<dbReference type="InterPro" id="IPR040468">
    <property type="entry name" value="TRAF3IP1_N"/>
</dbReference>
<dbReference type="GO" id="GO:0060271">
    <property type="term" value="P:cilium assembly"/>
    <property type="evidence" value="ECO:0000318"/>
    <property type="project" value="GO_Central"/>
</dbReference>
<evidence type="ECO:0000259" key="13">
    <source>
        <dbReference type="Pfam" id="PF17749"/>
    </source>
</evidence>
<dbReference type="PANTHER" id="PTHR31363:SF0">
    <property type="entry name" value="TRAF3-INTERACTING PROTEIN 1"/>
    <property type="match status" value="1"/>
</dbReference>
<dbReference type="InterPro" id="IPR041476">
    <property type="entry name" value="TRAF3IP1_C"/>
</dbReference>
<dbReference type="InParanoid" id="E9HUI6"/>
<dbReference type="Pfam" id="PF10243">
    <property type="entry name" value="MIP-T3"/>
    <property type="match status" value="1"/>
</dbReference>
<evidence type="ECO:0000256" key="10">
    <source>
        <dbReference type="SAM" id="Coils"/>
    </source>
</evidence>
<feature type="compositionally biased region" description="Low complexity" evidence="11">
    <location>
        <begin position="233"/>
        <end position="248"/>
    </location>
</feature>
<evidence type="ECO:0000256" key="11">
    <source>
        <dbReference type="SAM" id="MobiDB-lite"/>
    </source>
</evidence>
<dbReference type="AlphaFoldDB" id="E9HUI6"/>
<dbReference type="GO" id="GO:0005930">
    <property type="term" value="C:axoneme"/>
    <property type="evidence" value="ECO:0000318"/>
    <property type="project" value="GO_Central"/>
</dbReference>
<dbReference type="HOGENOM" id="CLU_023216_0_0_1"/>
<comment type="similarity">
    <text evidence="8">Belongs to the TRAF3IP1 family.</text>
</comment>
<evidence type="ECO:0000256" key="1">
    <source>
        <dbReference type="ARBA" id="ARBA00004120"/>
    </source>
</evidence>
<evidence type="ECO:0000313" key="14">
    <source>
        <dbReference type="EMBL" id="EFX64586.1"/>
    </source>
</evidence>
<dbReference type="GO" id="GO:0070507">
    <property type="term" value="P:regulation of microtubule cytoskeleton organization"/>
    <property type="evidence" value="ECO:0000318"/>
    <property type="project" value="GO_Central"/>
</dbReference>
<dbReference type="FunFam" id="1.10.418.50:FF:000001">
    <property type="entry name" value="TRAF3-interacting protein 1 isoform X1"/>
    <property type="match status" value="1"/>
</dbReference>
<sequence>MVEEIDPSVIQRTQQKLGKYIQRPQLTDKLLKRPPFRFIHDIITAVISQYGILENVFTKQELLSENIKEKEDKIAFLQKFISHISSELGQNLNVKPSKIVAGIEADKTNDLLQALALMLENNKHNSNSQQKNNTLSAKPEKKVLKKSVPPGTTSKENNVSRSTAKSDAINRQAPNTNKTKDVAKSGVGSNKPSQFSTSSSKPALPNKTTTNNSKTEEAKKDPGASSNRKPDNTSKTSSAKPTSSVSVKMNNSSRNVKDATATPRSSRSLERSQQQNQKNIVEETIADDVTNVDPPDYSNNVDEEPVKDSSIIIPTDGFDDKSLHVSPDFPSIDSGITIEQPMDTSTIRPLKSLAARDLQDEGIDDLAETQEPPEMIPSSIAQLSPPQTNILNAFEKPIPNRSLSPNLPLKRPASGSRPKSSRRPPSRTSRDRLSVIQQDSRPMTGQVPRVIIEGNPMSDDEEDRIVQAAVFDQATADLSQAGADEFMGGEQGKLVEQILSAQREWDPLSELESGNREHDSSSAQVQHLKSLIQEMAQAALPLGQLIPLIHEDMETVHQEWQFWKREADLLEEEYQREKTSIDSVVEKLQAELEQLGRVVLEHQMRLNTAKASVLKTEKDVSLVISNFGKKR</sequence>
<dbReference type="GO" id="GO:0030992">
    <property type="term" value="C:intraciliary transport particle B"/>
    <property type="evidence" value="ECO:0000318"/>
    <property type="project" value="GO_Central"/>
</dbReference>
<protein>
    <recommendedName>
        <fullName evidence="9">TRAF3-interacting protein 1</fullName>
    </recommendedName>
</protein>
<evidence type="ECO:0000313" key="15">
    <source>
        <dbReference type="Proteomes" id="UP000000305"/>
    </source>
</evidence>
<evidence type="ECO:0000256" key="4">
    <source>
        <dbReference type="ARBA" id="ARBA00022794"/>
    </source>
</evidence>
<dbReference type="GO" id="GO:0048731">
    <property type="term" value="P:system development"/>
    <property type="evidence" value="ECO:0007669"/>
    <property type="project" value="UniProtKB-ARBA"/>
</dbReference>
<evidence type="ECO:0000256" key="3">
    <source>
        <dbReference type="ARBA" id="ARBA00022490"/>
    </source>
</evidence>
<comment type="subcellular location">
    <subcellularLocation>
        <location evidence="2">Cytoplasm</location>
        <location evidence="2">Cytoskeleton</location>
        <location evidence="2">Cilium axoneme</location>
    </subcellularLocation>
    <subcellularLocation>
        <location evidence="1">Cytoplasm</location>
        <location evidence="1">Cytoskeleton</location>
        <location evidence="1">Cilium basal body</location>
    </subcellularLocation>
</comment>
<evidence type="ECO:0000256" key="7">
    <source>
        <dbReference type="ARBA" id="ARBA00023273"/>
    </source>
</evidence>
<accession>E9HUI6</accession>
<dbReference type="STRING" id="6669.E9HUI6"/>
<dbReference type="GO" id="GO:0048513">
    <property type="term" value="P:animal organ development"/>
    <property type="evidence" value="ECO:0007669"/>
    <property type="project" value="UniProtKB-ARBA"/>
</dbReference>
<dbReference type="eggNOG" id="KOG3809">
    <property type="taxonomic scope" value="Eukaryota"/>
</dbReference>
<feature type="domain" description="TRAF3-interacting protein 1 N-terminal" evidence="12">
    <location>
        <begin position="10"/>
        <end position="116"/>
    </location>
</feature>
<name>E9HUI6_DAPPU</name>
<keyword evidence="3" id="KW-0963">Cytoplasm</keyword>
<feature type="compositionally biased region" description="Low complexity" evidence="11">
    <location>
        <begin position="124"/>
        <end position="133"/>
    </location>
</feature>
<dbReference type="InterPro" id="IPR018799">
    <property type="entry name" value="TRAF3IP1"/>
</dbReference>
<keyword evidence="7" id="KW-0966">Cell projection</keyword>
<dbReference type="InterPro" id="IPR042576">
    <property type="entry name" value="TRAF3IP1_N_sf"/>
</dbReference>
<feature type="compositionally biased region" description="Basic and acidic residues" evidence="11">
    <location>
        <begin position="214"/>
        <end position="232"/>
    </location>
</feature>
<dbReference type="EMBL" id="GL732811">
    <property type="protein sequence ID" value="EFX64586.1"/>
    <property type="molecule type" value="Genomic_DNA"/>
</dbReference>
<feature type="coiled-coil region" evidence="10">
    <location>
        <begin position="567"/>
        <end position="605"/>
    </location>
</feature>
<feature type="domain" description="TRAF3-interacting protein 1 C-terminal" evidence="13">
    <location>
        <begin position="490"/>
        <end position="625"/>
    </location>
</feature>
<keyword evidence="5 10" id="KW-0175">Coiled coil</keyword>
<dbReference type="OrthoDB" id="10258914at2759"/>
<dbReference type="Gene3D" id="1.10.418.50">
    <property type="entry name" value="Microtubule-binding protein MIP-T3"/>
    <property type="match status" value="1"/>
</dbReference>
<dbReference type="PhylomeDB" id="E9HUI6"/>
<proteinExistence type="inferred from homology"/>
<evidence type="ECO:0000256" key="9">
    <source>
        <dbReference type="ARBA" id="ARBA00070492"/>
    </source>
</evidence>
<dbReference type="OMA" id="FRFLMDV"/>
<evidence type="ECO:0000259" key="12">
    <source>
        <dbReference type="Pfam" id="PF10243"/>
    </source>
</evidence>
<organism evidence="14 15">
    <name type="scientific">Daphnia pulex</name>
    <name type="common">Water flea</name>
    <dbReference type="NCBI Taxonomy" id="6669"/>
    <lineage>
        <taxon>Eukaryota</taxon>
        <taxon>Metazoa</taxon>
        <taxon>Ecdysozoa</taxon>
        <taxon>Arthropoda</taxon>
        <taxon>Crustacea</taxon>
        <taxon>Branchiopoda</taxon>
        <taxon>Diplostraca</taxon>
        <taxon>Cladocera</taxon>
        <taxon>Anomopoda</taxon>
        <taxon>Daphniidae</taxon>
        <taxon>Daphnia</taxon>
    </lineage>
</organism>
<keyword evidence="4" id="KW-0970">Cilium biogenesis/degradation</keyword>
<dbReference type="Proteomes" id="UP000000305">
    <property type="component" value="Unassembled WGS sequence"/>
</dbReference>
<reference evidence="14 15" key="1">
    <citation type="journal article" date="2011" name="Science">
        <title>The ecoresponsive genome of Daphnia pulex.</title>
        <authorList>
            <person name="Colbourne J.K."/>
            <person name="Pfrender M.E."/>
            <person name="Gilbert D."/>
            <person name="Thomas W.K."/>
            <person name="Tucker A."/>
            <person name="Oakley T.H."/>
            <person name="Tokishita S."/>
            <person name="Aerts A."/>
            <person name="Arnold G.J."/>
            <person name="Basu M.K."/>
            <person name="Bauer D.J."/>
            <person name="Caceres C.E."/>
            <person name="Carmel L."/>
            <person name="Casola C."/>
            <person name="Choi J.H."/>
            <person name="Detter J.C."/>
            <person name="Dong Q."/>
            <person name="Dusheyko S."/>
            <person name="Eads B.D."/>
            <person name="Frohlich T."/>
            <person name="Geiler-Samerotte K.A."/>
            <person name="Gerlach D."/>
            <person name="Hatcher P."/>
            <person name="Jogdeo S."/>
            <person name="Krijgsveld J."/>
            <person name="Kriventseva E.V."/>
            <person name="Kultz D."/>
            <person name="Laforsch C."/>
            <person name="Lindquist E."/>
            <person name="Lopez J."/>
            <person name="Manak J.R."/>
            <person name="Muller J."/>
            <person name="Pangilinan J."/>
            <person name="Patwardhan R.P."/>
            <person name="Pitluck S."/>
            <person name="Pritham E.J."/>
            <person name="Rechtsteiner A."/>
            <person name="Rho M."/>
            <person name="Rogozin I.B."/>
            <person name="Sakarya O."/>
            <person name="Salamov A."/>
            <person name="Schaack S."/>
            <person name="Shapiro H."/>
            <person name="Shiga Y."/>
            <person name="Skalitzky C."/>
            <person name="Smith Z."/>
            <person name="Souvorov A."/>
            <person name="Sung W."/>
            <person name="Tang Z."/>
            <person name="Tsuchiya D."/>
            <person name="Tu H."/>
            <person name="Vos H."/>
            <person name="Wang M."/>
            <person name="Wolf Y.I."/>
            <person name="Yamagata H."/>
            <person name="Yamada T."/>
            <person name="Ye Y."/>
            <person name="Shaw J.R."/>
            <person name="Andrews J."/>
            <person name="Crease T.J."/>
            <person name="Tang H."/>
            <person name="Lucas S.M."/>
            <person name="Robertson H.M."/>
            <person name="Bork P."/>
            <person name="Koonin E.V."/>
            <person name="Zdobnov E.M."/>
            <person name="Grigoriev I.V."/>
            <person name="Lynch M."/>
            <person name="Boore J.L."/>
        </authorList>
    </citation>
    <scope>NUCLEOTIDE SEQUENCE [LARGE SCALE GENOMIC DNA]</scope>
</reference>
<evidence type="ECO:0000256" key="2">
    <source>
        <dbReference type="ARBA" id="ARBA00004430"/>
    </source>
</evidence>
<evidence type="ECO:0000256" key="5">
    <source>
        <dbReference type="ARBA" id="ARBA00023054"/>
    </source>
</evidence>
<feature type="compositionally biased region" description="Polar residues" evidence="11">
    <location>
        <begin position="187"/>
        <end position="201"/>
    </location>
</feature>
<dbReference type="FunCoup" id="E9HUI6">
    <property type="interactions" value="74"/>
</dbReference>
<dbReference type="GO" id="GO:0036064">
    <property type="term" value="C:ciliary basal body"/>
    <property type="evidence" value="ECO:0000318"/>
    <property type="project" value="GO_Central"/>
</dbReference>
<dbReference type="Pfam" id="PF17749">
    <property type="entry name" value="MIP-T3_C"/>
    <property type="match status" value="1"/>
</dbReference>
<dbReference type="PANTHER" id="PTHR31363">
    <property type="entry name" value="TRAF3-INTERACTING PROTEIN 1"/>
    <property type="match status" value="1"/>
</dbReference>
<feature type="compositionally biased region" description="Polar residues" evidence="11">
    <location>
        <begin position="150"/>
        <end position="165"/>
    </location>
</feature>
<keyword evidence="6" id="KW-0206">Cytoskeleton</keyword>
<dbReference type="GO" id="GO:0008017">
    <property type="term" value="F:microtubule binding"/>
    <property type="evidence" value="ECO:0007669"/>
    <property type="project" value="InterPro"/>
</dbReference>
<dbReference type="KEGG" id="dpx:DAPPUDRAFT_334039"/>
<dbReference type="GO" id="GO:0042073">
    <property type="term" value="P:intraciliary transport"/>
    <property type="evidence" value="ECO:0000318"/>
    <property type="project" value="GO_Central"/>
</dbReference>
<feature type="region of interest" description="Disordered" evidence="11">
    <location>
        <begin position="397"/>
        <end position="445"/>
    </location>
</feature>
<gene>
    <name evidence="14" type="ORF">DAPPUDRAFT_334039</name>
</gene>
<evidence type="ECO:0000256" key="8">
    <source>
        <dbReference type="ARBA" id="ARBA00043971"/>
    </source>
</evidence>
<evidence type="ECO:0000256" key="6">
    <source>
        <dbReference type="ARBA" id="ARBA00023212"/>
    </source>
</evidence>